<gene>
    <name evidence="1" type="primary">kynA</name>
    <name evidence="1" type="ORF">GCM10023321_70050</name>
</gene>
<dbReference type="SUPFAM" id="SSF140959">
    <property type="entry name" value="Indolic compounds 2,3-dioxygenase-like"/>
    <property type="match status" value="1"/>
</dbReference>
<evidence type="ECO:0000313" key="1">
    <source>
        <dbReference type="EMBL" id="GAA5171454.1"/>
    </source>
</evidence>
<accession>A0ABP9R402</accession>
<comment type="caution">
    <text evidence="1">The sequence shown here is derived from an EMBL/GenBank/DDBJ whole genome shotgun (WGS) entry which is preliminary data.</text>
</comment>
<reference evidence="2" key="1">
    <citation type="journal article" date="2019" name="Int. J. Syst. Evol. Microbiol.">
        <title>The Global Catalogue of Microorganisms (GCM) 10K type strain sequencing project: providing services to taxonomists for standard genome sequencing and annotation.</title>
        <authorList>
            <consortium name="The Broad Institute Genomics Platform"/>
            <consortium name="The Broad Institute Genome Sequencing Center for Infectious Disease"/>
            <person name="Wu L."/>
            <person name="Ma J."/>
        </authorList>
    </citation>
    <scope>NUCLEOTIDE SEQUENCE [LARGE SCALE GENOMIC DNA]</scope>
    <source>
        <strain evidence="2">JCM 18303</strain>
    </source>
</reference>
<name>A0ABP9R402_9PSEU</name>
<dbReference type="PANTHER" id="PTHR10138">
    <property type="entry name" value="TRYPTOPHAN 2,3-DIOXYGENASE"/>
    <property type="match status" value="1"/>
</dbReference>
<dbReference type="EMBL" id="BAABJP010000048">
    <property type="protein sequence ID" value="GAA5171454.1"/>
    <property type="molecule type" value="Genomic_DNA"/>
</dbReference>
<evidence type="ECO:0000313" key="2">
    <source>
        <dbReference type="Proteomes" id="UP001428817"/>
    </source>
</evidence>
<sequence length="208" mass="23145">MRTDELLTLQKEPAEMAHRDELLFQTVHQTTELWLKHACFELSTAAGLIAEDDLEAAVLLVRRACLGVELCTDALRMLTHMAPADFQQVAAVLGNGSGLESPGWRGVRAVSGRLGKAFDARLRNDGRPLVALYRDARPTNRLYQLAESLVAWDEAINVWRVRHYTIAVRIRGAKAFGTGGQPVAMLNSLIHRKFFPELWEVRDAVAGT</sequence>
<dbReference type="Gene3D" id="1.20.58.480">
    <property type="match status" value="2"/>
</dbReference>
<dbReference type="InterPro" id="IPR037217">
    <property type="entry name" value="Trp/Indoleamine_2_3_dOase-like"/>
</dbReference>
<dbReference type="Pfam" id="PF03301">
    <property type="entry name" value="Trp_dioxygenase"/>
    <property type="match status" value="2"/>
</dbReference>
<dbReference type="Proteomes" id="UP001428817">
    <property type="component" value="Unassembled WGS sequence"/>
</dbReference>
<proteinExistence type="predicted"/>
<organism evidence="1 2">
    <name type="scientific">Pseudonocardia eucalypti</name>
    <dbReference type="NCBI Taxonomy" id="648755"/>
    <lineage>
        <taxon>Bacteria</taxon>
        <taxon>Bacillati</taxon>
        <taxon>Actinomycetota</taxon>
        <taxon>Actinomycetes</taxon>
        <taxon>Pseudonocardiales</taxon>
        <taxon>Pseudonocardiaceae</taxon>
        <taxon>Pseudonocardia</taxon>
    </lineage>
</organism>
<protein>
    <submittedName>
        <fullName evidence="1">Tryptophan 2,3-dioxygenase</fullName>
    </submittedName>
</protein>
<dbReference type="PANTHER" id="PTHR10138:SF0">
    <property type="entry name" value="TRYPTOPHAN 2,3-DIOXYGENASE"/>
    <property type="match status" value="1"/>
</dbReference>
<keyword evidence="2" id="KW-1185">Reference proteome</keyword>
<dbReference type="InterPro" id="IPR004981">
    <property type="entry name" value="Trp_2_3_dOase"/>
</dbReference>